<dbReference type="PROSITE" id="PS50110">
    <property type="entry name" value="RESPONSE_REGULATORY"/>
    <property type="match status" value="1"/>
</dbReference>
<keyword evidence="9" id="KW-0902">Two-component regulatory system</keyword>
<comment type="caution">
    <text evidence="15">The sequence shown here is derived from an EMBL/GenBank/DDBJ whole genome shotgun (WGS) entry which is preliminary data.</text>
</comment>
<keyword evidence="4 11" id="KW-0597">Phosphoprotein</keyword>
<dbReference type="OrthoDB" id="9812358at2"/>
<dbReference type="GO" id="GO:0000155">
    <property type="term" value="F:phosphorelay sensor kinase activity"/>
    <property type="evidence" value="ECO:0007669"/>
    <property type="project" value="InterPro"/>
</dbReference>
<evidence type="ECO:0000256" key="9">
    <source>
        <dbReference type="ARBA" id="ARBA00023012"/>
    </source>
</evidence>
<reference evidence="15 17" key="2">
    <citation type="submission" date="2018-06" db="EMBL/GenBank/DDBJ databases">
        <title>Genomic Encyclopedia of Type Strains, Phase III (KMG-III): the genomes of soil and plant-associated and newly described type strains.</title>
        <authorList>
            <person name="Whitman W."/>
        </authorList>
    </citation>
    <scope>NUCLEOTIDE SEQUENCE [LARGE SCALE GENOMIC DNA]</scope>
    <source>
        <strain evidence="15 17">CGMCC 1.15366</strain>
    </source>
</reference>
<dbReference type="EC" id="2.7.13.3" evidence="3"/>
<dbReference type="SMART" id="SM00065">
    <property type="entry name" value="GAF"/>
    <property type="match status" value="2"/>
</dbReference>
<dbReference type="CDD" id="cd00082">
    <property type="entry name" value="HisKA"/>
    <property type="match status" value="1"/>
</dbReference>
<dbReference type="SUPFAM" id="SSF55874">
    <property type="entry name" value="ATPase domain of HSP90 chaperone/DNA topoisomerase II/histidine kinase"/>
    <property type="match status" value="1"/>
</dbReference>
<evidence type="ECO:0000256" key="4">
    <source>
        <dbReference type="ARBA" id="ARBA00022553"/>
    </source>
</evidence>
<evidence type="ECO:0000256" key="11">
    <source>
        <dbReference type="PROSITE-ProRule" id="PRU00169"/>
    </source>
</evidence>
<dbReference type="InterPro" id="IPR003018">
    <property type="entry name" value="GAF"/>
</dbReference>
<dbReference type="InterPro" id="IPR029016">
    <property type="entry name" value="GAF-like_dom_sf"/>
</dbReference>
<dbReference type="Gene3D" id="3.40.50.2300">
    <property type="match status" value="1"/>
</dbReference>
<feature type="domain" description="Response regulatory" evidence="14">
    <location>
        <begin position="625"/>
        <end position="742"/>
    </location>
</feature>
<gene>
    <name evidence="15" type="ORF">B0I24_103224</name>
    <name evidence="16" type="ORF">CWE07_03140</name>
</gene>
<dbReference type="AlphaFoldDB" id="A0A327X272"/>
<dbReference type="SUPFAM" id="SSF52172">
    <property type="entry name" value="CheY-like"/>
    <property type="match status" value="1"/>
</dbReference>
<evidence type="ECO:0000256" key="2">
    <source>
        <dbReference type="ARBA" id="ARBA00004370"/>
    </source>
</evidence>
<dbReference type="GO" id="GO:0009927">
    <property type="term" value="F:histidine phosphotransfer kinase activity"/>
    <property type="evidence" value="ECO:0007669"/>
    <property type="project" value="TreeGrafter"/>
</dbReference>
<dbReference type="Gene3D" id="3.30.565.10">
    <property type="entry name" value="Histidine kinase-like ATPase, C-terminal domain"/>
    <property type="match status" value="1"/>
</dbReference>
<keyword evidence="10" id="KW-0472">Membrane</keyword>
<feature type="coiled-coil region" evidence="12">
    <location>
        <begin position="347"/>
        <end position="377"/>
    </location>
</feature>
<dbReference type="InterPro" id="IPR011006">
    <property type="entry name" value="CheY-like_superfamily"/>
</dbReference>
<dbReference type="Pfam" id="PF13185">
    <property type="entry name" value="GAF_2"/>
    <property type="match status" value="1"/>
</dbReference>
<dbReference type="SUPFAM" id="SSF47384">
    <property type="entry name" value="Homodimeric domain of signal transducing histidine kinase"/>
    <property type="match status" value="1"/>
</dbReference>
<dbReference type="Pfam" id="PF02518">
    <property type="entry name" value="HATPase_c"/>
    <property type="match status" value="1"/>
</dbReference>
<dbReference type="Gene3D" id="1.10.287.130">
    <property type="match status" value="1"/>
</dbReference>
<evidence type="ECO:0000256" key="8">
    <source>
        <dbReference type="ARBA" id="ARBA00022840"/>
    </source>
</evidence>
<keyword evidence="18" id="KW-1185">Reference proteome</keyword>
<dbReference type="PROSITE" id="PS50109">
    <property type="entry name" value="HIS_KIN"/>
    <property type="match status" value="1"/>
</dbReference>
<sequence>MTESTPTHTSSQQAKDEAARLKALRETGLLDSESSAEFDQLTQLCQLLFDVPIVAVSMVDEARQWFKSQVGLSVCETPRGVAFCDHAVSAREHIEVHDAAADARFKANPLVTGAPHIRFYSGFPIFSEQGHVLGTLCIIDTKPRTLTSKQRELQRLLTRQAEVLVRRYDEQSQLMATQARLEEQDKLLQVLLTGLTDYSALMSGDRLWTFLEQALRDLTDSQYALIGECIAGTKKLKIHAITDLSWDEPSRRLLEQLRAGQMTLSNPDTMLGQVFAQGQTLISNEFAQDPRRGGQPEGHPPLHNYVGVPIMDGDEILGMFALANSSEAFSQQTVGRLKPFTATCALLIRLYRQLEERERANKELQQAKDAAETASRAKNDFLSSMSHELRTPLNSVLGYAQLLVNSKKQPLPERQRNQVEQIYKSGQHLLALINEVLDLAKIEAGQIPLSIESISLHDAATEAVNVVQSISGQYGVRVEFDPRILPKVRVDADYTRTKQVLMNLLSNAVKYNREGGYVRLHWALNGELVHIQVKDNGIGIAKDKISQLFQPFNRLGAENSSIEGTGVGLSITRTLTELMAGNIEAESVEGEGTVFHVTLPMSKQQDTSIDELKAGSDAEFDRHIRVLYIEDNPANQRLMEDIFSEHDNFELTCAHDAQLGLQLARQLMPELILMDINLPGLNGFEALEQIRMDESLQHISVAALSANAMEKDVRRGLDQGFDAYLTKPLAVEELYDLLQHIEAKHDDASSS</sequence>
<dbReference type="InterPro" id="IPR001789">
    <property type="entry name" value="Sig_transdc_resp-reg_receiver"/>
</dbReference>
<dbReference type="InterPro" id="IPR005467">
    <property type="entry name" value="His_kinase_dom"/>
</dbReference>
<organism evidence="15 17">
    <name type="scientific">Aliidiomarina maris</name>
    <dbReference type="NCBI Taxonomy" id="531312"/>
    <lineage>
        <taxon>Bacteria</taxon>
        <taxon>Pseudomonadati</taxon>
        <taxon>Pseudomonadota</taxon>
        <taxon>Gammaproteobacteria</taxon>
        <taxon>Alteromonadales</taxon>
        <taxon>Idiomarinaceae</taxon>
        <taxon>Aliidiomarina</taxon>
    </lineage>
</organism>
<evidence type="ECO:0000256" key="10">
    <source>
        <dbReference type="ARBA" id="ARBA00023136"/>
    </source>
</evidence>
<dbReference type="InterPro" id="IPR036890">
    <property type="entry name" value="HATPase_C_sf"/>
</dbReference>
<dbReference type="PANTHER" id="PTHR43047:SF72">
    <property type="entry name" value="OSMOSENSING HISTIDINE PROTEIN KINASE SLN1"/>
    <property type="match status" value="1"/>
</dbReference>
<evidence type="ECO:0000313" key="18">
    <source>
        <dbReference type="Proteomes" id="UP000287865"/>
    </source>
</evidence>
<dbReference type="InterPro" id="IPR004358">
    <property type="entry name" value="Sig_transdc_His_kin-like_C"/>
</dbReference>
<keyword evidence="12" id="KW-0175">Coiled coil</keyword>
<reference evidence="16 18" key="1">
    <citation type="journal article" date="2018" name="Front. Microbiol.">
        <title>Genome-Based Analysis Reveals the Taxonomy and Diversity of the Family Idiomarinaceae.</title>
        <authorList>
            <person name="Liu Y."/>
            <person name="Lai Q."/>
            <person name="Shao Z."/>
        </authorList>
    </citation>
    <scope>NUCLEOTIDE SEQUENCE [LARGE SCALE GENOMIC DNA]</scope>
    <source>
        <strain evidence="16 18">CF12-14</strain>
    </source>
</reference>
<keyword evidence="8" id="KW-0067">ATP-binding</keyword>
<dbReference type="FunFam" id="3.30.565.10:FF:000006">
    <property type="entry name" value="Sensor histidine kinase WalK"/>
    <property type="match status" value="1"/>
</dbReference>
<dbReference type="PRINTS" id="PR00344">
    <property type="entry name" value="BCTRLSENSOR"/>
</dbReference>
<dbReference type="FunFam" id="1.10.287.130:FF:000038">
    <property type="entry name" value="Sensory transduction histidine kinase"/>
    <property type="match status" value="1"/>
</dbReference>
<dbReference type="SMART" id="SM00387">
    <property type="entry name" value="HATPase_c"/>
    <property type="match status" value="1"/>
</dbReference>
<dbReference type="SMART" id="SM00388">
    <property type="entry name" value="HisKA"/>
    <property type="match status" value="1"/>
</dbReference>
<name>A0A327X272_9GAMM</name>
<keyword evidence="5" id="KW-0808">Transferase</keyword>
<dbReference type="Proteomes" id="UP000287865">
    <property type="component" value="Unassembled WGS sequence"/>
</dbReference>
<dbReference type="RefSeq" id="WP_111568828.1">
    <property type="nucleotide sequence ID" value="NZ_PIPK01000002.1"/>
</dbReference>
<dbReference type="PANTHER" id="PTHR43047">
    <property type="entry name" value="TWO-COMPONENT HISTIDINE PROTEIN KINASE"/>
    <property type="match status" value="1"/>
</dbReference>
<protein>
    <recommendedName>
        <fullName evidence="3">histidine kinase</fullName>
        <ecNumber evidence="3">2.7.13.3</ecNumber>
    </recommendedName>
</protein>
<dbReference type="GO" id="GO:0005524">
    <property type="term" value="F:ATP binding"/>
    <property type="evidence" value="ECO:0007669"/>
    <property type="project" value="UniProtKB-KW"/>
</dbReference>
<dbReference type="InterPro" id="IPR003594">
    <property type="entry name" value="HATPase_dom"/>
</dbReference>
<accession>A0A327X272</accession>
<dbReference type="Pfam" id="PF00512">
    <property type="entry name" value="HisKA"/>
    <property type="match status" value="1"/>
</dbReference>
<evidence type="ECO:0000256" key="12">
    <source>
        <dbReference type="SAM" id="Coils"/>
    </source>
</evidence>
<dbReference type="Pfam" id="PF01590">
    <property type="entry name" value="GAF"/>
    <property type="match status" value="1"/>
</dbReference>
<dbReference type="InterPro" id="IPR003661">
    <property type="entry name" value="HisK_dim/P_dom"/>
</dbReference>
<evidence type="ECO:0000313" key="17">
    <source>
        <dbReference type="Proteomes" id="UP000249203"/>
    </source>
</evidence>
<dbReference type="Pfam" id="PF00072">
    <property type="entry name" value="Response_reg"/>
    <property type="match status" value="1"/>
</dbReference>
<evidence type="ECO:0000313" key="16">
    <source>
        <dbReference type="EMBL" id="RUO27631.1"/>
    </source>
</evidence>
<comment type="subcellular location">
    <subcellularLocation>
        <location evidence="2">Membrane</location>
    </subcellularLocation>
</comment>
<evidence type="ECO:0000256" key="5">
    <source>
        <dbReference type="ARBA" id="ARBA00022679"/>
    </source>
</evidence>
<keyword evidence="7 16" id="KW-0418">Kinase</keyword>
<dbReference type="GO" id="GO:0005886">
    <property type="term" value="C:plasma membrane"/>
    <property type="evidence" value="ECO:0007669"/>
    <property type="project" value="UniProtKB-ARBA"/>
</dbReference>
<evidence type="ECO:0000256" key="6">
    <source>
        <dbReference type="ARBA" id="ARBA00022741"/>
    </source>
</evidence>
<feature type="modified residue" description="4-aspartylphosphate" evidence="11">
    <location>
        <position position="675"/>
    </location>
</feature>
<keyword evidence="6" id="KW-0547">Nucleotide-binding</keyword>
<proteinExistence type="predicted"/>
<dbReference type="Gene3D" id="3.30.450.40">
    <property type="match status" value="2"/>
</dbReference>
<dbReference type="EMBL" id="QLMD01000003">
    <property type="protein sequence ID" value="RAJ99224.1"/>
    <property type="molecule type" value="Genomic_DNA"/>
</dbReference>
<evidence type="ECO:0000259" key="14">
    <source>
        <dbReference type="PROSITE" id="PS50110"/>
    </source>
</evidence>
<dbReference type="SMART" id="SM00448">
    <property type="entry name" value="REC"/>
    <property type="match status" value="1"/>
</dbReference>
<dbReference type="Proteomes" id="UP000249203">
    <property type="component" value="Unassembled WGS sequence"/>
</dbReference>
<feature type="domain" description="Histidine kinase" evidence="13">
    <location>
        <begin position="384"/>
        <end position="603"/>
    </location>
</feature>
<comment type="catalytic activity">
    <reaction evidence="1">
        <text>ATP + protein L-histidine = ADP + protein N-phospho-L-histidine.</text>
        <dbReference type="EC" id="2.7.13.3"/>
    </reaction>
</comment>
<dbReference type="SUPFAM" id="SSF55781">
    <property type="entry name" value="GAF domain-like"/>
    <property type="match status" value="2"/>
</dbReference>
<dbReference type="EMBL" id="PIPK01000002">
    <property type="protein sequence ID" value="RUO27631.1"/>
    <property type="molecule type" value="Genomic_DNA"/>
</dbReference>
<evidence type="ECO:0000256" key="3">
    <source>
        <dbReference type="ARBA" id="ARBA00012438"/>
    </source>
</evidence>
<evidence type="ECO:0000313" key="15">
    <source>
        <dbReference type="EMBL" id="RAJ99224.1"/>
    </source>
</evidence>
<evidence type="ECO:0000259" key="13">
    <source>
        <dbReference type="PROSITE" id="PS50109"/>
    </source>
</evidence>
<evidence type="ECO:0000256" key="7">
    <source>
        <dbReference type="ARBA" id="ARBA00022777"/>
    </source>
</evidence>
<evidence type="ECO:0000256" key="1">
    <source>
        <dbReference type="ARBA" id="ARBA00000085"/>
    </source>
</evidence>
<dbReference type="InterPro" id="IPR036097">
    <property type="entry name" value="HisK_dim/P_sf"/>
</dbReference>